<evidence type="ECO:0000256" key="4">
    <source>
        <dbReference type="ARBA" id="ARBA00022824"/>
    </source>
</evidence>
<keyword evidence="4 7" id="KW-0256">Endoplasmic reticulum</keyword>
<reference evidence="8" key="1">
    <citation type="journal article" date="2023" name="Insect Mol. Biol.">
        <title>Genome sequencing provides insights into the evolution of gene families encoding plant cell wall-degrading enzymes in longhorned beetles.</title>
        <authorList>
            <person name="Shin N.R."/>
            <person name="Okamura Y."/>
            <person name="Kirsch R."/>
            <person name="Pauchet Y."/>
        </authorList>
    </citation>
    <scope>NUCLEOTIDE SEQUENCE</scope>
    <source>
        <strain evidence="8">AMC_N1</strain>
    </source>
</reference>
<sequence length="71" mass="8156">MTKLFEWLAAFGAVFGIWFILITNKLESSFVKNNYNFVLYSPVLLIILFGEIIDAREDLIKRGINLTKKAS</sequence>
<evidence type="ECO:0000313" key="9">
    <source>
        <dbReference type="Proteomes" id="UP001162162"/>
    </source>
</evidence>
<dbReference type="InterPro" id="IPR013174">
    <property type="entry name" value="DPM3"/>
</dbReference>
<evidence type="ECO:0000256" key="2">
    <source>
        <dbReference type="ARBA" id="ARBA00010430"/>
    </source>
</evidence>
<comment type="subcellular location">
    <subcellularLocation>
        <location evidence="1 7">Endoplasmic reticulum membrane</location>
        <topology evidence="1 7">Multi-pass membrane protein</topology>
    </subcellularLocation>
</comment>
<gene>
    <name evidence="8" type="ORF">NQ318_021597</name>
</gene>
<dbReference type="GO" id="GO:0005789">
    <property type="term" value="C:endoplasmic reticulum membrane"/>
    <property type="evidence" value="ECO:0007669"/>
    <property type="project" value="UniProtKB-SubCell"/>
</dbReference>
<dbReference type="Pfam" id="PF08285">
    <property type="entry name" value="DPM3"/>
    <property type="match status" value="1"/>
</dbReference>
<keyword evidence="5 7" id="KW-1133">Transmembrane helix</keyword>
<feature type="transmembrane region" description="Helical" evidence="7">
    <location>
        <begin position="35"/>
        <end position="53"/>
    </location>
</feature>
<protein>
    <recommendedName>
        <fullName evidence="7">Dolichol-phosphate mannosyltransferase subunit 3</fullName>
    </recommendedName>
</protein>
<comment type="subunit">
    <text evidence="7">Component of the dolichol-phosphate mannose (DPM) synthase complex.</text>
</comment>
<keyword evidence="3 7" id="KW-0812">Transmembrane</keyword>
<organism evidence="8 9">
    <name type="scientific">Aromia moschata</name>
    <dbReference type="NCBI Taxonomy" id="1265417"/>
    <lineage>
        <taxon>Eukaryota</taxon>
        <taxon>Metazoa</taxon>
        <taxon>Ecdysozoa</taxon>
        <taxon>Arthropoda</taxon>
        <taxon>Hexapoda</taxon>
        <taxon>Insecta</taxon>
        <taxon>Pterygota</taxon>
        <taxon>Neoptera</taxon>
        <taxon>Endopterygota</taxon>
        <taxon>Coleoptera</taxon>
        <taxon>Polyphaga</taxon>
        <taxon>Cucujiformia</taxon>
        <taxon>Chrysomeloidea</taxon>
        <taxon>Cerambycidae</taxon>
        <taxon>Cerambycinae</taxon>
        <taxon>Callichromatini</taxon>
        <taxon>Aromia</taxon>
    </lineage>
</organism>
<keyword evidence="9" id="KW-1185">Reference proteome</keyword>
<dbReference type="AlphaFoldDB" id="A0AAV8YIU6"/>
<comment type="similarity">
    <text evidence="2 7">Belongs to the DPM3 family.</text>
</comment>
<evidence type="ECO:0000256" key="7">
    <source>
        <dbReference type="RuleBase" id="RU365085"/>
    </source>
</evidence>
<evidence type="ECO:0000313" key="8">
    <source>
        <dbReference type="EMBL" id="KAJ8951153.1"/>
    </source>
</evidence>
<evidence type="ECO:0000256" key="5">
    <source>
        <dbReference type="ARBA" id="ARBA00022989"/>
    </source>
</evidence>
<comment type="pathway">
    <text evidence="7">Protein modification; protein glycosylation.</text>
</comment>
<name>A0AAV8YIU6_9CUCU</name>
<evidence type="ECO:0000256" key="6">
    <source>
        <dbReference type="ARBA" id="ARBA00023136"/>
    </source>
</evidence>
<comment type="function">
    <text evidence="7">Stabilizer subunit of the dolichol-phosphate mannose (DPM) synthase complex; tethers catalytic subunit to the ER.</text>
</comment>
<accession>A0AAV8YIU6</accession>
<dbReference type="EMBL" id="JAPWTK010000089">
    <property type="protein sequence ID" value="KAJ8951153.1"/>
    <property type="molecule type" value="Genomic_DNA"/>
</dbReference>
<dbReference type="Proteomes" id="UP001162162">
    <property type="component" value="Unassembled WGS sequence"/>
</dbReference>
<proteinExistence type="inferred from homology"/>
<evidence type="ECO:0000256" key="1">
    <source>
        <dbReference type="ARBA" id="ARBA00004477"/>
    </source>
</evidence>
<evidence type="ECO:0000256" key="3">
    <source>
        <dbReference type="ARBA" id="ARBA00022692"/>
    </source>
</evidence>
<comment type="caution">
    <text evidence="8">The sequence shown here is derived from an EMBL/GenBank/DDBJ whole genome shotgun (WGS) entry which is preliminary data.</text>
</comment>
<keyword evidence="6 7" id="KW-0472">Membrane</keyword>
<feature type="transmembrane region" description="Helical" evidence="7">
    <location>
        <begin position="7"/>
        <end position="23"/>
    </location>
</feature>